<gene>
    <name evidence="1" type="ORF">ABC969_00670</name>
</gene>
<proteinExistence type="predicted"/>
<comment type="caution">
    <text evidence="1">The sequence shown here is derived from an EMBL/GenBank/DDBJ whole genome shotgun (WGS) entry which is preliminary data.</text>
</comment>
<accession>A0ABU9XPE8</accession>
<sequence>MFLLSRWAQWCKRRKRELPLSVTLADAGNIALHEARCRAQIALVTGKPAAVALPMMVCRGAYLCEPTFILTDPMDWHLWQKLKHIDGLLRPLIQPDV</sequence>
<evidence type="ECO:0000313" key="2">
    <source>
        <dbReference type="Proteomes" id="UP001404104"/>
    </source>
</evidence>
<dbReference type="EMBL" id="JBDIMF010000001">
    <property type="protein sequence ID" value="MEN2784930.1"/>
    <property type="molecule type" value="Genomic_DNA"/>
</dbReference>
<dbReference type="Proteomes" id="UP001404104">
    <property type="component" value="Unassembled WGS sequence"/>
</dbReference>
<reference evidence="1 2" key="1">
    <citation type="submission" date="2024-05" db="EMBL/GenBank/DDBJ databases">
        <authorList>
            <person name="Liu Q."/>
            <person name="Xin Y.-H."/>
        </authorList>
    </citation>
    <scope>NUCLEOTIDE SEQUENCE [LARGE SCALE GENOMIC DNA]</scope>
    <source>
        <strain evidence="1 2">CGMCC 1.15349</strain>
    </source>
</reference>
<organism evidence="1 2">
    <name type="scientific">Sphingomonas qilianensis</name>
    <dbReference type="NCBI Taxonomy" id="1736690"/>
    <lineage>
        <taxon>Bacteria</taxon>
        <taxon>Pseudomonadati</taxon>
        <taxon>Pseudomonadota</taxon>
        <taxon>Alphaproteobacteria</taxon>
        <taxon>Sphingomonadales</taxon>
        <taxon>Sphingomonadaceae</taxon>
        <taxon>Sphingomonas</taxon>
    </lineage>
</organism>
<keyword evidence="2" id="KW-1185">Reference proteome</keyword>
<evidence type="ECO:0000313" key="1">
    <source>
        <dbReference type="EMBL" id="MEN2784930.1"/>
    </source>
</evidence>
<protein>
    <submittedName>
        <fullName evidence="1">Uncharacterized protein</fullName>
    </submittedName>
</protein>
<dbReference type="RefSeq" id="WP_345862310.1">
    <property type="nucleotide sequence ID" value="NZ_JBDIMF010000001.1"/>
</dbReference>
<name>A0ABU9XPE8_9SPHN</name>